<dbReference type="RefSeq" id="WP_090556305.1">
    <property type="nucleotide sequence ID" value="NZ_FNRA01000004.1"/>
</dbReference>
<comment type="cofactor">
    <cofactor evidence="8 10">
        <name>FAD</name>
        <dbReference type="ChEBI" id="CHEBI:57692"/>
    </cofactor>
    <text evidence="8 10">Binds 1 FAD per subunit.</text>
</comment>
<dbReference type="Pfam" id="PF07992">
    <property type="entry name" value="Pyr_redox_2"/>
    <property type="match status" value="1"/>
</dbReference>
<dbReference type="Pfam" id="PF02852">
    <property type="entry name" value="Pyr_redox_dim"/>
    <property type="match status" value="1"/>
</dbReference>
<keyword evidence="8 10" id="KW-0520">NAD</keyword>
<keyword evidence="14" id="KW-1185">Reference proteome</keyword>
<keyword evidence="8" id="KW-0547">Nucleotide-binding</keyword>
<dbReference type="Gene3D" id="3.30.390.30">
    <property type="match status" value="1"/>
</dbReference>
<dbReference type="FunFam" id="3.30.390.30:FF:000001">
    <property type="entry name" value="Dihydrolipoyl dehydrogenase"/>
    <property type="match status" value="1"/>
</dbReference>
<dbReference type="AlphaFoldDB" id="A0A1H4CT89"/>
<dbReference type="EMBL" id="FNRA01000004">
    <property type="protein sequence ID" value="SEA63322.1"/>
    <property type="molecule type" value="Genomic_DNA"/>
</dbReference>
<comment type="similarity">
    <text evidence="1 10">Belongs to the class-I pyridine nucleotide-disulfide oxidoreductase family.</text>
</comment>
<feature type="binding site" evidence="8">
    <location>
        <position position="314"/>
    </location>
    <ligand>
        <name>FAD</name>
        <dbReference type="ChEBI" id="CHEBI:57692"/>
    </ligand>
</feature>
<dbReference type="OrthoDB" id="9800167at2"/>
<feature type="disulfide bond" description="Redox-active" evidence="9">
    <location>
        <begin position="41"/>
        <end position="46"/>
    </location>
</feature>
<dbReference type="PRINTS" id="PR00411">
    <property type="entry name" value="PNDRDTASEI"/>
</dbReference>
<feature type="domain" description="FAD/NAD(P)-binding" evidence="12">
    <location>
        <begin position="4"/>
        <end position="327"/>
    </location>
</feature>
<evidence type="ECO:0000256" key="8">
    <source>
        <dbReference type="PIRSR" id="PIRSR000350-3"/>
    </source>
</evidence>
<feature type="domain" description="Pyridine nucleotide-disulphide oxidoreductase dimerisation" evidence="11">
    <location>
        <begin position="349"/>
        <end position="456"/>
    </location>
</feature>
<dbReference type="NCBIfam" id="TIGR01350">
    <property type="entry name" value="lipoamide_DH"/>
    <property type="match status" value="1"/>
</dbReference>
<dbReference type="PANTHER" id="PTHR43014:SF2">
    <property type="entry name" value="MERCURIC REDUCTASE"/>
    <property type="match status" value="1"/>
</dbReference>
<evidence type="ECO:0000313" key="14">
    <source>
        <dbReference type="Proteomes" id="UP000198850"/>
    </source>
</evidence>
<keyword evidence="3 10" id="KW-0285">Flavoprotein</keyword>
<organism evidence="13 14">
    <name type="scientific">Pedobacter hartonius</name>
    <dbReference type="NCBI Taxonomy" id="425514"/>
    <lineage>
        <taxon>Bacteria</taxon>
        <taxon>Pseudomonadati</taxon>
        <taxon>Bacteroidota</taxon>
        <taxon>Sphingobacteriia</taxon>
        <taxon>Sphingobacteriales</taxon>
        <taxon>Sphingobacteriaceae</taxon>
        <taxon>Pedobacter</taxon>
    </lineage>
</organism>
<dbReference type="STRING" id="425514.SAMN05443550_104168"/>
<proteinExistence type="inferred from homology"/>
<sequence length="463" mass="50719">MKKYDCIIIGSGQAGTPLAKKLAEAGKKTLLIEKRFIGGTCVNDGCTPTKTMVASARLAYLAGQPNEMGVTINGYTVDLRQVKKRKDDIVLQWRKGGQAGLEKTPNLDLLFGEATFTDIKTISVKPNDNGNAQEFKADQIFINTGAKTIIPQDIEGLNAIEYLTSTTILELEEVPEHLLIIGGNYIGLEFGQMFRRFGSKVTILEKSSRLLSREDEDVAEELTSILEKEDIKIYTSAKTTKFKQMADGKISATVIVDGTEQELSCSHVLIAIGRAPQTATLGLDKTGVKMDERENIIVNSKLETSQEGVYALGDVKGGPAFTHIAYNDYIVVYGNLINQQDLDIQDRPVPYCMFTDPELGRVGISESEAKKQGLNYKVAKLPMTSVARAIETGDTRGFMKAVVDPETKKILGVAVIGTEGGEIMSVLQMAMEGGITYDKIRNYIFAHPTYSESLNNLFMALKD</sequence>
<evidence type="ECO:0000256" key="4">
    <source>
        <dbReference type="ARBA" id="ARBA00022827"/>
    </source>
</evidence>
<dbReference type="Gene3D" id="3.50.50.60">
    <property type="entry name" value="FAD/NAD(P)-binding domain"/>
    <property type="match status" value="2"/>
</dbReference>
<name>A0A1H4CT89_9SPHI</name>
<evidence type="ECO:0000256" key="9">
    <source>
        <dbReference type="PIRSR" id="PIRSR000350-4"/>
    </source>
</evidence>
<evidence type="ECO:0000256" key="5">
    <source>
        <dbReference type="ARBA" id="ARBA00023002"/>
    </source>
</evidence>
<dbReference type="EC" id="1.8.1.4" evidence="2 10"/>
<dbReference type="InterPro" id="IPR023753">
    <property type="entry name" value="FAD/NAD-binding_dom"/>
</dbReference>
<dbReference type="GO" id="GO:0004148">
    <property type="term" value="F:dihydrolipoyl dehydrogenase (NADH) activity"/>
    <property type="evidence" value="ECO:0007669"/>
    <property type="project" value="UniProtKB-EC"/>
</dbReference>
<dbReference type="PANTHER" id="PTHR43014">
    <property type="entry name" value="MERCURIC REDUCTASE"/>
    <property type="match status" value="1"/>
</dbReference>
<reference evidence="13 14" key="1">
    <citation type="submission" date="2016-10" db="EMBL/GenBank/DDBJ databases">
        <authorList>
            <person name="de Groot N.N."/>
        </authorList>
    </citation>
    <scope>NUCLEOTIDE SEQUENCE [LARGE SCALE GENOMIC DNA]</scope>
    <source>
        <strain evidence="13 14">DSM 19033</strain>
    </source>
</reference>
<dbReference type="GO" id="GO:0003955">
    <property type="term" value="F:NAD(P)H dehydrogenase (quinone) activity"/>
    <property type="evidence" value="ECO:0007669"/>
    <property type="project" value="TreeGrafter"/>
</dbReference>
<evidence type="ECO:0000256" key="10">
    <source>
        <dbReference type="RuleBase" id="RU003692"/>
    </source>
</evidence>
<gene>
    <name evidence="13" type="ORF">SAMN05443550_104168</name>
</gene>
<evidence type="ECO:0000256" key="3">
    <source>
        <dbReference type="ARBA" id="ARBA00022630"/>
    </source>
</evidence>
<dbReference type="Proteomes" id="UP000198850">
    <property type="component" value="Unassembled WGS sequence"/>
</dbReference>
<accession>A0A1H4CT89</accession>
<dbReference type="InterPro" id="IPR006258">
    <property type="entry name" value="Lipoamide_DH"/>
</dbReference>
<evidence type="ECO:0000256" key="6">
    <source>
        <dbReference type="ARBA" id="ARBA00049187"/>
    </source>
</evidence>
<feature type="binding site" evidence="8">
    <location>
        <position position="205"/>
    </location>
    <ligand>
        <name>NAD(+)</name>
        <dbReference type="ChEBI" id="CHEBI:57540"/>
    </ligand>
</feature>
<dbReference type="InterPro" id="IPR001100">
    <property type="entry name" value="Pyr_nuc-diS_OxRdtase"/>
</dbReference>
<dbReference type="InterPro" id="IPR016156">
    <property type="entry name" value="FAD/NAD-linked_Rdtase_dimer_sf"/>
</dbReference>
<feature type="binding site" evidence="8">
    <location>
        <position position="50"/>
    </location>
    <ligand>
        <name>FAD</name>
        <dbReference type="ChEBI" id="CHEBI:57692"/>
    </ligand>
</feature>
<keyword evidence="5 10" id="KW-0560">Oxidoreductase</keyword>
<feature type="binding site" evidence="8">
    <location>
        <position position="273"/>
    </location>
    <ligand>
        <name>NAD(+)</name>
        <dbReference type="ChEBI" id="CHEBI:57540"/>
    </ligand>
</feature>
<feature type="active site" description="Proton acceptor" evidence="7">
    <location>
        <position position="447"/>
    </location>
</feature>
<dbReference type="SUPFAM" id="SSF51905">
    <property type="entry name" value="FAD/NAD(P)-binding domain"/>
    <property type="match status" value="1"/>
</dbReference>
<evidence type="ECO:0000259" key="11">
    <source>
        <dbReference type="Pfam" id="PF02852"/>
    </source>
</evidence>
<evidence type="ECO:0000256" key="1">
    <source>
        <dbReference type="ARBA" id="ARBA00007532"/>
    </source>
</evidence>
<comment type="catalytic activity">
    <reaction evidence="6 10">
        <text>N(6)-[(R)-dihydrolipoyl]-L-lysyl-[protein] + NAD(+) = N(6)-[(R)-lipoyl]-L-lysyl-[protein] + NADH + H(+)</text>
        <dbReference type="Rhea" id="RHEA:15045"/>
        <dbReference type="Rhea" id="RHEA-COMP:10474"/>
        <dbReference type="Rhea" id="RHEA-COMP:10475"/>
        <dbReference type="ChEBI" id="CHEBI:15378"/>
        <dbReference type="ChEBI" id="CHEBI:57540"/>
        <dbReference type="ChEBI" id="CHEBI:57945"/>
        <dbReference type="ChEBI" id="CHEBI:83099"/>
        <dbReference type="ChEBI" id="CHEBI:83100"/>
        <dbReference type="EC" id="1.8.1.4"/>
    </reaction>
</comment>
<evidence type="ECO:0000256" key="7">
    <source>
        <dbReference type="PIRSR" id="PIRSR000350-2"/>
    </source>
</evidence>
<dbReference type="InterPro" id="IPR036188">
    <property type="entry name" value="FAD/NAD-bd_sf"/>
</dbReference>
<dbReference type="SUPFAM" id="SSF55424">
    <property type="entry name" value="FAD/NAD-linked reductases, dimerisation (C-terminal) domain"/>
    <property type="match status" value="1"/>
</dbReference>
<comment type="miscellaneous">
    <text evidence="10">The active site is a redox-active disulfide bond.</text>
</comment>
<protein>
    <recommendedName>
        <fullName evidence="2 10">Dihydrolipoyl dehydrogenase</fullName>
        <ecNumber evidence="2 10">1.8.1.4</ecNumber>
    </recommendedName>
</protein>
<keyword evidence="4 8" id="KW-0274">FAD</keyword>
<dbReference type="GO" id="GO:0050660">
    <property type="term" value="F:flavin adenine dinucleotide binding"/>
    <property type="evidence" value="ECO:0007669"/>
    <property type="project" value="InterPro"/>
</dbReference>
<dbReference type="PIRSF" id="PIRSF000350">
    <property type="entry name" value="Mercury_reductase_MerA"/>
    <property type="match status" value="1"/>
</dbReference>
<dbReference type="InterPro" id="IPR004099">
    <property type="entry name" value="Pyr_nucl-diS_OxRdtase_dimer"/>
</dbReference>
<feature type="binding site" evidence="8">
    <location>
        <begin position="182"/>
        <end position="189"/>
    </location>
    <ligand>
        <name>NAD(+)</name>
        <dbReference type="ChEBI" id="CHEBI:57540"/>
    </ligand>
</feature>
<evidence type="ECO:0000313" key="13">
    <source>
        <dbReference type="EMBL" id="SEA63322.1"/>
    </source>
</evidence>
<keyword evidence="10" id="KW-0676">Redox-active center</keyword>
<dbReference type="PRINTS" id="PR00368">
    <property type="entry name" value="FADPNR"/>
</dbReference>
<evidence type="ECO:0000256" key="2">
    <source>
        <dbReference type="ARBA" id="ARBA00012608"/>
    </source>
</evidence>
<evidence type="ECO:0000259" key="12">
    <source>
        <dbReference type="Pfam" id="PF07992"/>
    </source>
</evidence>